<dbReference type="EMBL" id="VICG01000004">
    <property type="protein sequence ID" value="KAA8573213.1"/>
    <property type="molecule type" value="Genomic_DNA"/>
</dbReference>
<feature type="compositionally biased region" description="Polar residues" evidence="1">
    <location>
        <begin position="452"/>
        <end position="472"/>
    </location>
</feature>
<feature type="compositionally biased region" description="Low complexity" evidence="1">
    <location>
        <begin position="440"/>
        <end position="451"/>
    </location>
</feature>
<feature type="compositionally biased region" description="Basic and acidic residues" evidence="1">
    <location>
        <begin position="499"/>
        <end position="517"/>
    </location>
</feature>
<feature type="compositionally biased region" description="Polar residues" evidence="1">
    <location>
        <begin position="722"/>
        <end position="739"/>
    </location>
</feature>
<evidence type="ECO:0000313" key="3">
    <source>
        <dbReference type="Proteomes" id="UP000322873"/>
    </source>
</evidence>
<sequence>MLFRHQGSTQIHNQEDDFQLSFAARQLSARTMDKRYEDIHDKSTSLNKAIIELIRRDKKFCGQKDALGKENANLKALFENHNLPWPTENGFSTVTGFDVPNAESTLHSKLPPELQHRILGFILQLSKPIIDAGVKILKCNVTESEHAEQQYIPVQFLRLRIVGRYYDDGINDHSLLGYDSLGNQLKINNMKRCLSLNIRYTGLQSYCWRQIFDFLEALQFPNEPEQLVKSEERNMAFDLKSMMIDLANFGDELPAPGIALRKLTRGKLGPILDENFAKTQLESAEGQKYVWKQLSKAFAGFEGDNVQFRVGSGFAVGVSEGTERAMIHDESRELLDEFMAKGVVANHDEDLADDILEDIYGPISDNGDGRLLQESWGNSGVTVTKLFCIIHKSIKPSFFPPFRLTNNNHNHNIINSEKCLLGCGSSFPNTLGKLQSPRASQQNENTEESSSLRQTNSPSDTPTRHGNSNTLGGQIVDTVLSLVQDESAPDTPLNAKSNNTREKLDEAVIPPTKKEPEETAQEDVTAINTNDDDYRKNPKSTKKSPSDGSFAIPPPRHGRNKGRQLAEETKTAEPLAHIEPMEEAPARTTRGRGRTSKTKKEEVVIHSEAPSQIPHAESDSLGEEHIEQMVEPLTINEKTATKAVVKDESPSSIPDEETSGQKVDSIGAVAESSLDDESSVEPQKHSGVNSRRILPKAKKPADTPEPVMETLPVGNKRRRNIPESSTETEGAQIETAGNESSKRRKLAPKPEGMGIPPRQRRCRQRKKERQQGEQAAEREVVSQAKDERKKAMARERVRRHRENQRQKRGPEIEAKMGDRQRLREEARQRDRELIASGSRKSAAAASENDLWSFVPRYYPIPSTLSNNHIPMPTTHDVPARILQYPQRTSDRFDNYSSKNCHTIFTLALPCAIHPLLMYRMRVDAFYITITVPKSSFHQDSLEIPRYVTLIRYQSPATYHITPNPPMFIQYSTPTQTADARSTRRLPPFSILAKSQASNSGLSSHELDDWDLISWQLDLVM</sequence>
<organism evidence="2 3">
    <name type="scientific">Monilinia fructicola</name>
    <name type="common">Brown rot fungus</name>
    <name type="synonym">Ciboria fructicola</name>
    <dbReference type="NCBI Taxonomy" id="38448"/>
    <lineage>
        <taxon>Eukaryota</taxon>
        <taxon>Fungi</taxon>
        <taxon>Dikarya</taxon>
        <taxon>Ascomycota</taxon>
        <taxon>Pezizomycotina</taxon>
        <taxon>Leotiomycetes</taxon>
        <taxon>Helotiales</taxon>
        <taxon>Sclerotiniaceae</taxon>
        <taxon>Monilinia</taxon>
    </lineage>
</organism>
<evidence type="ECO:0000313" key="2">
    <source>
        <dbReference type="EMBL" id="KAA8573213.1"/>
    </source>
</evidence>
<feature type="region of interest" description="Disordered" evidence="1">
    <location>
        <begin position="432"/>
        <end position="472"/>
    </location>
</feature>
<comment type="caution">
    <text evidence="2">The sequence shown here is derived from an EMBL/GenBank/DDBJ whole genome shotgun (WGS) entry which is preliminary data.</text>
</comment>
<feature type="compositionally biased region" description="Basic and acidic residues" evidence="1">
    <location>
        <begin position="769"/>
        <end position="795"/>
    </location>
</feature>
<dbReference type="Proteomes" id="UP000322873">
    <property type="component" value="Unassembled WGS sequence"/>
</dbReference>
<proteinExistence type="predicted"/>
<dbReference type="AlphaFoldDB" id="A0A5M9JXJ9"/>
<feature type="compositionally biased region" description="Basic residues" evidence="1">
    <location>
        <begin position="758"/>
        <end position="768"/>
    </location>
</feature>
<gene>
    <name evidence="2" type="ORF">EYC84_003716</name>
</gene>
<feature type="region of interest" description="Disordered" evidence="1">
    <location>
        <begin position="634"/>
        <end position="827"/>
    </location>
</feature>
<dbReference type="VEuPathDB" id="FungiDB:MFRU_025g00410"/>
<feature type="region of interest" description="Disordered" evidence="1">
    <location>
        <begin position="487"/>
        <end position="619"/>
    </location>
</feature>
<accession>A0A5M9JXJ9</accession>
<keyword evidence="3" id="KW-1185">Reference proteome</keyword>
<evidence type="ECO:0000256" key="1">
    <source>
        <dbReference type="SAM" id="MobiDB-lite"/>
    </source>
</evidence>
<reference evidence="2 3" key="1">
    <citation type="submission" date="2019-06" db="EMBL/GenBank/DDBJ databases">
        <title>Genome Sequence of the Brown Rot Fungal Pathogen Monilinia fructicola.</title>
        <authorList>
            <person name="De Miccolis Angelini R.M."/>
            <person name="Landi L."/>
            <person name="Abate D."/>
            <person name="Pollastro S."/>
            <person name="Romanazzi G."/>
            <person name="Faretra F."/>
        </authorList>
    </citation>
    <scope>NUCLEOTIDE SEQUENCE [LARGE SCALE GENOMIC DNA]</scope>
    <source>
        <strain evidence="2 3">Mfrc123</strain>
    </source>
</reference>
<dbReference type="VEuPathDB" id="FungiDB:MFRU_025g00400"/>
<protein>
    <submittedName>
        <fullName evidence="2">Uncharacterized protein</fullName>
    </submittedName>
</protein>
<feature type="compositionally biased region" description="Basic and acidic residues" evidence="1">
    <location>
        <begin position="803"/>
        <end position="827"/>
    </location>
</feature>
<name>A0A5M9JXJ9_MONFR</name>